<sequence length="210" mass="24505">MEPQDRILQKAHELFLRYGIRSVSMDEIASQLGMSKKTIYQFFTDKDALVHGVIDTEINCSRDECMSHKERCENPVHEIYLAVEIVQDMLRVMNPSIIYDMQKYHPGAFKKMRDHQETFLYGIIKQNLDEGKALGLYRPEIDTHILSKFRLASVFLLFDQHLFPADKFNIAEVLTEMTMNFLNGLTTPKGQKLIDKYSKQTKTKQIHETN</sequence>
<dbReference type="Pfam" id="PF00440">
    <property type="entry name" value="TetR_N"/>
    <property type="match status" value="1"/>
</dbReference>
<dbReference type="PANTHER" id="PTHR43479:SF11">
    <property type="entry name" value="ACREF_ENVCD OPERON REPRESSOR-RELATED"/>
    <property type="match status" value="1"/>
</dbReference>
<evidence type="ECO:0000313" key="4">
    <source>
        <dbReference type="EMBL" id="MFD2918084.1"/>
    </source>
</evidence>
<dbReference type="Proteomes" id="UP001597511">
    <property type="component" value="Unassembled WGS sequence"/>
</dbReference>
<accession>A0ABW5ZYI0</accession>
<dbReference type="Gene3D" id="1.10.10.60">
    <property type="entry name" value="Homeodomain-like"/>
    <property type="match status" value="1"/>
</dbReference>
<dbReference type="Gene3D" id="1.10.357.10">
    <property type="entry name" value="Tetracycline Repressor, domain 2"/>
    <property type="match status" value="1"/>
</dbReference>
<feature type="DNA-binding region" description="H-T-H motif" evidence="2">
    <location>
        <begin position="24"/>
        <end position="43"/>
    </location>
</feature>
<protein>
    <submittedName>
        <fullName evidence="4">TetR/AcrR family transcriptional regulator</fullName>
    </submittedName>
</protein>
<evidence type="ECO:0000256" key="1">
    <source>
        <dbReference type="ARBA" id="ARBA00023125"/>
    </source>
</evidence>
<feature type="domain" description="HTH tetR-type" evidence="3">
    <location>
        <begin position="1"/>
        <end position="61"/>
    </location>
</feature>
<dbReference type="InterPro" id="IPR036271">
    <property type="entry name" value="Tet_transcr_reg_TetR-rel_C_sf"/>
</dbReference>
<dbReference type="InterPro" id="IPR001647">
    <property type="entry name" value="HTH_TetR"/>
</dbReference>
<dbReference type="SUPFAM" id="SSF46689">
    <property type="entry name" value="Homeodomain-like"/>
    <property type="match status" value="1"/>
</dbReference>
<comment type="caution">
    <text evidence="4">The sequence shown here is derived from an EMBL/GenBank/DDBJ whole genome shotgun (WGS) entry which is preliminary data.</text>
</comment>
<keyword evidence="5" id="KW-1185">Reference proteome</keyword>
<dbReference type="PANTHER" id="PTHR43479">
    <property type="entry name" value="ACREF/ENVCD OPERON REPRESSOR-RELATED"/>
    <property type="match status" value="1"/>
</dbReference>
<dbReference type="SUPFAM" id="SSF48498">
    <property type="entry name" value="Tetracyclin repressor-like, C-terminal domain"/>
    <property type="match status" value="1"/>
</dbReference>
<evidence type="ECO:0000259" key="3">
    <source>
        <dbReference type="PROSITE" id="PS50977"/>
    </source>
</evidence>
<reference evidence="5" key="1">
    <citation type="journal article" date="2019" name="Int. J. Syst. Evol. Microbiol.">
        <title>The Global Catalogue of Microorganisms (GCM) 10K type strain sequencing project: providing services to taxonomists for standard genome sequencing and annotation.</title>
        <authorList>
            <consortium name="The Broad Institute Genomics Platform"/>
            <consortium name="The Broad Institute Genome Sequencing Center for Infectious Disease"/>
            <person name="Wu L."/>
            <person name="Ma J."/>
        </authorList>
    </citation>
    <scope>NUCLEOTIDE SEQUENCE [LARGE SCALE GENOMIC DNA]</scope>
    <source>
        <strain evidence="5">KCTC 23299</strain>
    </source>
</reference>
<dbReference type="PROSITE" id="PS50977">
    <property type="entry name" value="HTH_TETR_2"/>
    <property type="match status" value="1"/>
</dbReference>
<dbReference type="PRINTS" id="PR00455">
    <property type="entry name" value="HTHTETR"/>
</dbReference>
<evidence type="ECO:0000313" key="5">
    <source>
        <dbReference type="Proteomes" id="UP001597511"/>
    </source>
</evidence>
<dbReference type="InterPro" id="IPR009057">
    <property type="entry name" value="Homeodomain-like_sf"/>
</dbReference>
<dbReference type="EMBL" id="JBHUOZ010000001">
    <property type="protein sequence ID" value="MFD2918084.1"/>
    <property type="molecule type" value="Genomic_DNA"/>
</dbReference>
<dbReference type="RefSeq" id="WP_386093568.1">
    <property type="nucleotide sequence ID" value="NZ_JBHUOZ010000001.1"/>
</dbReference>
<keyword evidence="1 2" id="KW-0238">DNA-binding</keyword>
<proteinExistence type="predicted"/>
<organism evidence="4 5">
    <name type="scientific">Terrimonas rubra</name>
    <dbReference type="NCBI Taxonomy" id="1035890"/>
    <lineage>
        <taxon>Bacteria</taxon>
        <taxon>Pseudomonadati</taxon>
        <taxon>Bacteroidota</taxon>
        <taxon>Chitinophagia</taxon>
        <taxon>Chitinophagales</taxon>
        <taxon>Chitinophagaceae</taxon>
        <taxon>Terrimonas</taxon>
    </lineage>
</organism>
<evidence type="ECO:0000256" key="2">
    <source>
        <dbReference type="PROSITE-ProRule" id="PRU00335"/>
    </source>
</evidence>
<dbReference type="InterPro" id="IPR050624">
    <property type="entry name" value="HTH-type_Tx_Regulator"/>
</dbReference>
<name>A0ABW5ZYI0_9BACT</name>
<gene>
    <name evidence="4" type="ORF">ACFS6H_00100</name>
</gene>